<dbReference type="InterPro" id="IPR007560">
    <property type="entry name" value="Restrct_endonuc_IV_Mrr"/>
</dbReference>
<protein>
    <submittedName>
        <fullName evidence="4">Restriction endonuclease</fullName>
    </submittedName>
</protein>
<evidence type="ECO:0000259" key="3">
    <source>
        <dbReference type="Pfam" id="PF14338"/>
    </source>
</evidence>
<dbReference type="Proteomes" id="UP000500961">
    <property type="component" value="Chromosome"/>
</dbReference>
<dbReference type="InterPro" id="IPR011856">
    <property type="entry name" value="tRNA_endonuc-like_dom_sf"/>
</dbReference>
<gene>
    <name evidence="4" type="ORF">FHG85_08695</name>
</gene>
<keyword evidence="4" id="KW-0540">Nuclease</keyword>
<keyword evidence="4" id="KW-0255">Endonuclease</keyword>
<dbReference type="Pfam" id="PF14338">
    <property type="entry name" value="Mrr_N"/>
    <property type="match status" value="1"/>
</dbReference>
<dbReference type="InterPro" id="IPR052906">
    <property type="entry name" value="Type_IV_Methyl-Rstrct_Enzyme"/>
</dbReference>
<dbReference type="GO" id="GO:0003677">
    <property type="term" value="F:DNA binding"/>
    <property type="evidence" value="ECO:0007669"/>
    <property type="project" value="InterPro"/>
</dbReference>
<feature type="region of interest" description="Disordered" evidence="1">
    <location>
        <begin position="116"/>
        <end position="137"/>
    </location>
</feature>
<keyword evidence="5" id="KW-1185">Reference proteome</keyword>
<dbReference type="GO" id="GO:0009307">
    <property type="term" value="P:DNA restriction-modification system"/>
    <property type="evidence" value="ECO:0007669"/>
    <property type="project" value="InterPro"/>
</dbReference>
<dbReference type="GO" id="GO:0015666">
    <property type="term" value="F:restriction endodeoxyribonuclease activity"/>
    <property type="evidence" value="ECO:0007669"/>
    <property type="project" value="TreeGrafter"/>
</dbReference>
<dbReference type="Gene3D" id="3.40.1350.10">
    <property type="match status" value="1"/>
</dbReference>
<evidence type="ECO:0000313" key="4">
    <source>
        <dbReference type="EMBL" id="QKG80336.1"/>
    </source>
</evidence>
<dbReference type="InterPro" id="IPR011335">
    <property type="entry name" value="Restrct_endonuc-II-like"/>
</dbReference>
<dbReference type="EMBL" id="CP041345">
    <property type="protein sequence ID" value="QKG80336.1"/>
    <property type="molecule type" value="Genomic_DNA"/>
</dbReference>
<dbReference type="RefSeq" id="WP_173074955.1">
    <property type="nucleotide sequence ID" value="NZ_CP041345.1"/>
</dbReference>
<sequence length="305" mass="35035">MIPDYQTIMLPLLKTMSDKKTHKLRELIEILSVHFNLTDDERKELLPSGSQAIFDNRVGWAKFYLEKANLLKTEKRGSYHITELGLNFLKSNPKELRTKDLENFKAFKEFKQSITVKNETESSEQENQENEESNKTPEEALEYAYLKLKNDLSRDLLDTIKGCSPEFFEKLVIDMLTKMGYGGSRKDAGKALGKTGDGGIDGIIKEDKLGLDTIYIQAKRWENTVPVREIRDFAGALLSKKARKGIFITTSNFPKSAFDFVESIEHKIILIDGERLTDLMFEFNVGLSTQSIYELKRIDSDYFEE</sequence>
<dbReference type="InterPro" id="IPR025745">
    <property type="entry name" value="Mrr-like_N_dom"/>
</dbReference>
<dbReference type="Pfam" id="PF04471">
    <property type="entry name" value="Mrr_cat"/>
    <property type="match status" value="1"/>
</dbReference>
<dbReference type="PANTHER" id="PTHR30015:SF7">
    <property type="entry name" value="TYPE IV METHYL-DIRECTED RESTRICTION ENZYME ECOKMRR"/>
    <property type="match status" value="1"/>
</dbReference>
<proteinExistence type="predicted"/>
<feature type="compositionally biased region" description="Acidic residues" evidence="1">
    <location>
        <begin position="121"/>
        <end position="131"/>
    </location>
</feature>
<feature type="domain" description="Restriction endonuclease type IV Mrr" evidence="2">
    <location>
        <begin position="161"/>
        <end position="280"/>
    </location>
</feature>
<name>A0A7D3XML5_9BACT</name>
<dbReference type="SUPFAM" id="SSF52980">
    <property type="entry name" value="Restriction endonuclease-like"/>
    <property type="match status" value="1"/>
</dbReference>
<evidence type="ECO:0000313" key="5">
    <source>
        <dbReference type="Proteomes" id="UP000500961"/>
    </source>
</evidence>
<dbReference type="PANTHER" id="PTHR30015">
    <property type="entry name" value="MRR RESTRICTION SYSTEM PROTEIN"/>
    <property type="match status" value="1"/>
</dbReference>
<organism evidence="4 5">
    <name type="scientific">Tenuifilum thalassicum</name>
    <dbReference type="NCBI Taxonomy" id="2590900"/>
    <lineage>
        <taxon>Bacteria</taxon>
        <taxon>Pseudomonadati</taxon>
        <taxon>Bacteroidota</taxon>
        <taxon>Bacteroidia</taxon>
        <taxon>Bacteroidales</taxon>
        <taxon>Tenuifilaceae</taxon>
        <taxon>Tenuifilum</taxon>
    </lineage>
</organism>
<accession>A0A7D3XML5</accession>
<evidence type="ECO:0000256" key="1">
    <source>
        <dbReference type="SAM" id="MobiDB-lite"/>
    </source>
</evidence>
<feature type="domain" description="Restriction system protein Mrr-like N-terminal" evidence="3">
    <location>
        <begin position="5"/>
        <end position="90"/>
    </location>
</feature>
<dbReference type="AlphaFoldDB" id="A0A7D3XML5"/>
<reference evidence="4 5" key="1">
    <citation type="submission" date="2019-07" db="EMBL/GenBank/DDBJ databases">
        <title>Thalassofilum flectens gen. nov., sp. nov., a novel moderate thermophilic anaerobe from a shallow sea hot spring in Kunashir Island (Russia), representing a new family in the order Bacteroidales, and proposal of Thalassofilacea fam. nov.</title>
        <authorList>
            <person name="Kochetkova T.V."/>
            <person name="Podosokorskaya O.A."/>
            <person name="Novikov A."/>
            <person name="Elcheninov A.G."/>
            <person name="Toshchakov S.V."/>
            <person name="Kublanov I.V."/>
        </authorList>
    </citation>
    <scope>NUCLEOTIDE SEQUENCE [LARGE SCALE GENOMIC DNA]</scope>
    <source>
        <strain evidence="4 5">38-H</strain>
    </source>
</reference>
<evidence type="ECO:0000259" key="2">
    <source>
        <dbReference type="Pfam" id="PF04471"/>
    </source>
</evidence>
<dbReference type="KEGG" id="ttz:FHG85_08695"/>
<keyword evidence="4" id="KW-0378">Hydrolase</keyword>